<dbReference type="Proteomes" id="UP000265725">
    <property type="component" value="Chromosome"/>
</dbReference>
<dbReference type="GO" id="GO:0009432">
    <property type="term" value="P:SOS response"/>
    <property type="evidence" value="ECO:0007669"/>
    <property type="project" value="UniProtKB-KW"/>
</dbReference>
<dbReference type="CDD" id="cd00093">
    <property type="entry name" value="HTH_XRE"/>
    <property type="match status" value="1"/>
</dbReference>
<dbReference type="PANTHER" id="PTHR33516:SF2">
    <property type="entry name" value="LEXA REPRESSOR-RELATED"/>
    <property type="match status" value="1"/>
</dbReference>
<dbReference type="KEGG" id="paek:D3873_01935"/>
<reference evidence="10" key="1">
    <citation type="submission" date="2018-09" db="EMBL/GenBank/DDBJ databases">
        <authorList>
            <person name="Zhu H."/>
        </authorList>
    </citation>
    <scope>NUCLEOTIDE SEQUENCE [LARGE SCALE GENOMIC DNA]</scope>
    <source>
        <strain evidence="10">K2R23-3</strain>
    </source>
</reference>
<dbReference type="CDD" id="cd06529">
    <property type="entry name" value="S24_LexA-like"/>
    <property type="match status" value="1"/>
</dbReference>
<dbReference type="Pfam" id="PF01381">
    <property type="entry name" value="HTH_3"/>
    <property type="match status" value="1"/>
</dbReference>
<evidence type="ECO:0000256" key="1">
    <source>
        <dbReference type="ARBA" id="ARBA00007484"/>
    </source>
</evidence>
<dbReference type="AlphaFoldDB" id="A0A385YPM7"/>
<dbReference type="PROSITE" id="PS50943">
    <property type="entry name" value="HTH_CROC1"/>
    <property type="match status" value="1"/>
</dbReference>
<sequence>MTVGDKIKELRKEYRMTQEDLAKKLNVAPTAVSAWERNKNRPLMDKISIISEMFNVPISHFFGTEDIGATVETVLLPVYGNISCGKGSVVYETIESYETTPKDWLNGGDYFYLKAKGNSMIGARIHEGDLLLIRKQAEVENGEIAAIAVDDEVLLKRVFKNGNSLILQSENPEFAPISYNPKTDKNIAVIGKLKKVVLTF</sequence>
<evidence type="ECO:0000313" key="10">
    <source>
        <dbReference type="Proteomes" id="UP000265725"/>
    </source>
</evidence>
<dbReference type="InterPro" id="IPR015927">
    <property type="entry name" value="Peptidase_S24_S26A/B/C"/>
</dbReference>
<dbReference type="Pfam" id="PF00717">
    <property type="entry name" value="Peptidase_S24"/>
    <property type="match status" value="1"/>
</dbReference>
<dbReference type="GO" id="GO:0003677">
    <property type="term" value="F:DNA binding"/>
    <property type="evidence" value="ECO:0007669"/>
    <property type="project" value="InterPro"/>
</dbReference>
<dbReference type="InterPro" id="IPR010982">
    <property type="entry name" value="Lambda_DNA-bd_dom_sf"/>
</dbReference>
<evidence type="ECO:0000256" key="2">
    <source>
        <dbReference type="ARBA" id="ARBA00022763"/>
    </source>
</evidence>
<proteinExistence type="inferred from homology"/>
<keyword evidence="5" id="KW-0234">DNA repair</keyword>
<dbReference type="SMART" id="SM00530">
    <property type="entry name" value="HTH_XRE"/>
    <property type="match status" value="1"/>
</dbReference>
<gene>
    <name evidence="9" type="ORF">D3873_01935</name>
</gene>
<dbReference type="GO" id="GO:0016787">
    <property type="term" value="F:hydrolase activity"/>
    <property type="evidence" value="ECO:0007669"/>
    <property type="project" value="UniProtKB-KW"/>
</dbReference>
<dbReference type="PRINTS" id="PR00726">
    <property type="entry name" value="LEXASERPTASE"/>
</dbReference>
<dbReference type="EMBL" id="CP032418">
    <property type="protein sequence ID" value="AYC28689.1"/>
    <property type="molecule type" value="Genomic_DNA"/>
</dbReference>
<accession>A0A385YPM7</accession>
<dbReference type="Gene3D" id="1.10.260.40">
    <property type="entry name" value="lambda repressor-like DNA-binding domains"/>
    <property type="match status" value="1"/>
</dbReference>
<protein>
    <submittedName>
        <fullName evidence="9">XRE family transcriptional regulator</fullName>
    </submittedName>
</protein>
<keyword evidence="4 7" id="KW-0068">Autocatalytic cleavage</keyword>
<dbReference type="InterPro" id="IPR050077">
    <property type="entry name" value="LexA_repressor"/>
</dbReference>
<evidence type="ECO:0000256" key="6">
    <source>
        <dbReference type="ARBA" id="ARBA00023236"/>
    </source>
</evidence>
<keyword evidence="2" id="KW-0227">DNA damage</keyword>
<organism evidence="9 10">
    <name type="scientific">Paenisporosarcina cavernae</name>
    <dbReference type="NCBI Taxonomy" id="2320858"/>
    <lineage>
        <taxon>Bacteria</taxon>
        <taxon>Bacillati</taxon>
        <taxon>Bacillota</taxon>
        <taxon>Bacilli</taxon>
        <taxon>Bacillales</taxon>
        <taxon>Caryophanaceae</taxon>
        <taxon>Paenisporosarcina</taxon>
    </lineage>
</organism>
<dbReference type="GO" id="GO:0006281">
    <property type="term" value="P:DNA repair"/>
    <property type="evidence" value="ECO:0007669"/>
    <property type="project" value="UniProtKB-KW"/>
</dbReference>
<dbReference type="Gene3D" id="2.10.109.10">
    <property type="entry name" value="Umud Fragment, subunit A"/>
    <property type="match status" value="1"/>
</dbReference>
<evidence type="ECO:0000256" key="7">
    <source>
        <dbReference type="RuleBase" id="RU003991"/>
    </source>
</evidence>
<evidence type="ECO:0000256" key="5">
    <source>
        <dbReference type="ARBA" id="ARBA00023204"/>
    </source>
</evidence>
<dbReference type="SUPFAM" id="SSF47413">
    <property type="entry name" value="lambda repressor-like DNA-binding domains"/>
    <property type="match status" value="1"/>
</dbReference>
<dbReference type="RefSeq" id="WP_119882434.1">
    <property type="nucleotide sequence ID" value="NZ_CP032418.1"/>
</dbReference>
<evidence type="ECO:0000313" key="9">
    <source>
        <dbReference type="EMBL" id="AYC28689.1"/>
    </source>
</evidence>
<dbReference type="InterPro" id="IPR006197">
    <property type="entry name" value="Peptidase_S24_LexA"/>
</dbReference>
<keyword evidence="10" id="KW-1185">Reference proteome</keyword>
<dbReference type="InterPro" id="IPR001387">
    <property type="entry name" value="Cro/C1-type_HTH"/>
</dbReference>
<dbReference type="PANTHER" id="PTHR33516">
    <property type="entry name" value="LEXA REPRESSOR"/>
    <property type="match status" value="1"/>
</dbReference>
<evidence type="ECO:0000256" key="3">
    <source>
        <dbReference type="ARBA" id="ARBA00022801"/>
    </source>
</evidence>
<dbReference type="OrthoDB" id="34624at2"/>
<evidence type="ECO:0000256" key="4">
    <source>
        <dbReference type="ARBA" id="ARBA00022813"/>
    </source>
</evidence>
<keyword evidence="6" id="KW-0742">SOS response</keyword>
<dbReference type="GO" id="GO:0006355">
    <property type="term" value="P:regulation of DNA-templated transcription"/>
    <property type="evidence" value="ECO:0007669"/>
    <property type="project" value="InterPro"/>
</dbReference>
<feature type="domain" description="HTH cro/C1-type" evidence="8">
    <location>
        <begin position="7"/>
        <end position="61"/>
    </location>
</feature>
<name>A0A385YPM7_9BACL</name>
<evidence type="ECO:0000259" key="8">
    <source>
        <dbReference type="PROSITE" id="PS50943"/>
    </source>
</evidence>
<dbReference type="InterPro" id="IPR039418">
    <property type="entry name" value="LexA-like"/>
</dbReference>
<keyword evidence="3 7" id="KW-0378">Hydrolase</keyword>
<dbReference type="SUPFAM" id="SSF51306">
    <property type="entry name" value="LexA/Signal peptidase"/>
    <property type="match status" value="1"/>
</dbReference>
<comment type="similarity">
    <text evidence="1 7">Belongs to the peptidase S24 family.</text>
</comment>
<dbReference type="InterPro" id="IPR036286">
    <property type="entry name" value="LexA/Signal_pep-like_sf"/>
</dbReference>